<dbReference type="Proteomes" id="UP000078596">
    <property type="component" value="Chromosome"/>
</dbReference>
<sequence>MSDLTIMEKRKLERAFGMGSGYVLDFSNRTFEEFILESVGIEIYDEKYDYASGSKANRMRAFWDRESNYLVGKLLGDIFDNWDELNHGYEKKPIPDDCIKIVQRLKTSAPVPDIDAVEPNTDDKDFETLAKSVREAIDRNEPETGLDRLHTFVTKYFRVLCEKHGISTEWDKPLHSLVGEYVKHLKSEGLIESEMTERILKSSISVMEAFNKVRNQQSYAHDNEVLNYNESLLIFGHVTSSIRFIKAIEDARRRKTAENVSANEFDDIPF</sequence>
<dbReference type="KEGG" id="haz:A9404_12310"/>
<organism evidence="2 3">
    <name type="scientific">Halothiobacillus diazotrophicus</name>
    <dbReference type="NCBI Taxonomy" id="1860122"/>
    <lineage>
        <taxon>Bacteria</taxon>
        <taxon>Pseudomonadati</taxon>
        <taxon>Pseudomonadota</taxon>
        <taxon>Gammaproteobacteria</taxon>
        <taxon>Chromatiales</taxon>
        <taxon>Halothiobacillaceae</taxon>
        <taxon>Halothiobacillus</taxon>
    </lineage>
</organism>
<evidence type="ECO:0000313" key="3">
    <source>
        <dbReference type="Proteomes" id="UP000078596"/>
    </source>
</evidence>
<dbReference type="Pfam" id="PF14355">
    <property type="entry name" value="Abi_C"/>
    <property type="match status" value="1"/>
</dbReference>
<evidence type="ECO:0000259" key="1">
    <source>
        <dbReference type="Pfam" id="PF14355"/>
    </source>
</evidence>
<dbReference type="STRING" id="1860122.A9404_12310"/>
<dbReference type="RefSeq" id="WP_066102136.1">
    <property type="nucleotide sequence ID" value="NZ_CP016027.1"/>
</dbReference>
<name>A0A191ZJH0_9GAMM</name>
<dbReference type="InterPro" id="IPR026001">
    <property type="entry name" value="Abi-like_C"/>
</dbReference>
<keyword evidence="3" id="KW-1185">Reference proteome</keyword>
<evidence type="ECO:0000313" key="2">
    <source>
        <dbReference type="EMBL" id="ANJ68051.1"/>
    </source>
</evidence>
<reference evidence="2 3" key="1">
    <citation type="submission" date="2016-06" db="EMBL/GenBank/DDBJ databases">
        <title>Insight into the functional genes involving in sulfur oxidation in Pearl River water.</title>
        <authorList>
            <person name="Luo J."/>
            <person name="Tan X."/>
            <person name="Lin W."/>
        </authorList>
    </citation>
    <scope>NUCLEOTIDE SEQUENCE [LARGE SCALE GENOMIC DNA]</scope>
    <source>
        <strain evidence="2 3">LS2</strain>
    </source>
</reference>
<accession>A0A191ZJH0</accession>
<feature type="domain" description="Abortive infection protein-like C-terminal" evidence="1">
    <location>
        <begin position="175"/>
        <end position="245"/>
    </location>
</feature>
<proteinExistence type="predicted"/>
<dbReference type="EMBL" id="CP016027">
    <property type="protein sequence ID" value="ANJ68051.1"/>
    <property type="molecule type" value="Genomic_DNA"/>
</dbReference>
<protein>
    <recommendedName>
        <fullName evidence="1">Abortive infection protein-like C-terminal domain-containing protein</fullName>
    </recommendedName>
</protein>
<dbReference type="AlphaFoldDB" id="A0A191ZJH0"/>
<gene>
    <name evidence="2" type="ORF">A9404_12310</name>
</gene>